<dbReference type="PROSITE" id="PS50192">
    <property type="entry name" value="T_SNARE"/>
    <property type="match status" value="1"/>
</dbReference>
<evidence type="ECO:0000256" key="2">
    <source>
        <dbReference type="ARBA" id="ARBA00022448"/>
    </source>
</evidence>
<feature type="transmembrane region" description="Helical" evidence="9">
    <location>
        <begin position="75"/>
        <end position="94"/>
    </location>
</feature>
<keyword evidence="4" id="KW-0653">Protein transport</keyword>
<dbReference type="GO" id="GO:0015031">
    <property type="term" value="P:protein transport"/>
    <property type="evidence" value="ECO:0007669"/>
    <property type="project" value="UniProtKB-KW"/>
</dbReference>
<dbReference type="Proteomes" id="UP000262825">
    <property type="component" value="Unassembled WGS sequence"/>
</dbReference>
<dbReference type="PANTHER" id="PTHR12791">
    <property type="entry name" value="GOLGI SNARE BET1-RELATED"/>
    <property type="match status" value="1"/>
</dbReference>
<evidence type="ECO:0000256" key="3">
    <source>
        <dbReference type="ARBA" id="ARBA00022692"/>
    </source>
</evidence>
<dbReference type="Gene3D" id="1.20.5.110">
    <property type="match status" value="1"/>
</dbReference>
<dbReference type="InterPro" id="IPR039899">
    <property type="entry name" value="BET1_SNARE"/>
</dbReference>
<dbReference type="OrthoDB" id="3063237at2759"/>
<keyword evidence="5 9" id="KW-1133">Transmembrane helix</keyword>
<evidence type="ECO:0000256" key="6">
    <source>
        <dbReference type="ARBA" id="ARBA00023034"/>
    </source>
</evidence>
<dbReference type="CDD" id="cd15853">
    <property type="entry name" value="SNARE_Bet1"/>
    <property type="match status" value="1"/>
</dbReference>
<evidence type="ECO:0000313" key="12">
    <source>
        <dbReference type="Proteomes" id="UP000262825"/>
    </source>
</evidence>
<gene>
    <name evidence="11" type="ORF">SCODWIG_02670</name>
</gene>
<dbReference type="SUPFAM" id="SSF58038">
    <property type="entry name" value="SNARE fusion complex"/>
    <property type="match status" value="1"/>
</dbReference>
<evidence type="ECO:0000256" key="9">
    <source>
        <dbReference type="SAM" id="Phobius"/>
    </source>
</evidence>
<keyword evidence="12" id="KW-1185">Reference proteome</keyword>
<keyword evidence="3 9" id="KW-0812">Transmembrane</keyword>
<dbReference type="AlphaFoldDB" id="A0A376B8L8"/>
<evidence type="ECO:0000256" key="4">
    <source>
        <dbReference type="ARBA" id="ARBA00022927"/>
    </source>
</evidence>
<name>A0A376B8L8_9ASCO</name>
<sequence length="97" mass="10889">MSGSKYAQVENRNNQRLDELANKLSSFRNINSEIGEQAEADNALLTNLGGHFDSLLNNIKDSSTRLTRSMNAGKGIWKMVGLALLAFFIFYILFKVF</sequence>
<feature type="domain" description="T-SNARE coiled-coil homology" evidence="10">
    <location>
        <begin position="7"/>
        <end position="69"/>
    </location>
</feature>
<evidence type="ECO:0000256" key="7">
    <source>
        <dbReference type="ARBA" id="ARBA00023136"/>
    </source>
</evidence>
<keyword evidence="2" id="KW-0813">Transport</keyword>
<comment type="subcellular location">
    <subcellularLocation>
        <location evidence="8">Endomembrane system</location>
        <topology evidence="8">Single-pass type IV membrane protein</topology>
    </subcellularLocation>
    <subcellularLocation>
        <location evidence="1">Golgi apparatus membrane</location>
    </subcellularLocation>
</comment>
<keyword evidence="7 9" id="KW-0472">Membrane</keyword>
<evidence type="ECO:0000256" key="8">
    <source>
        <dbReference type="ARBA" id="ARBA00046280"/>
    </source>
</evidence>
<evidence type="ECO:0000259" key="10">
    <source>
        <dbReference type="PROSITE" id="PS50192"/>
    </source>
</evidence>
<dbReference type="EMBL" id="UFAJ01000495">
    <property type="protein sequence ID" value="SSD60909.1"/>
    <property type="molecule type" value="Genomic_DNA"/>
</dbReference>
<protein>
    <submittedName>
        <fullName evidence="11">Probable Protein transport protein SFT1</fullName>
    </submittedName>
</protein>
<dbReference type="GO" id="GO:0000139">
    <property type="term" value="C:Golgi membrane"/>
    <property type="evidence" value="ECO:0007669"/>
    <property type="project" value="UniProtKB-SubCell"/>
</dbReference>
<keyword evidence="6" id="KW-0333">Golgi apparatus</keyword>
<organism evidence="11 12">
    <name type="scientific">Saccharomycodes ludwigii</name>
    <dbReference type="NCBI Taxonomy" id="36035"/>
    <lineage>
        <taxon>Eukaryota</taxon>
        <taxon>Fungi</taxon>
        <taxon>Dikarya</taxon>
        <taxon>Ascomycota</taxon>
        <taxon>Saccharomycotina</taxon>
        <taxon>Saccharomycetes</taxon>
        <taxon>Saccharomycodales</taxon>
        <taxon>Saccharomycodaceae</taxon>
        <taxon>Saccharomycodes</taxon>
    </lineage>
</organism>
<dbReference type="SMART" id="SM00397">
    <property type="entry name" value="t_SNARE"/>
    <property type="match status" value="1"/>
</dbReference>
<dbReference type="InterPro" id="IPR000727">
    <property type="entry name" value="T_SNARE_dom"/>
</dbReference>
<evidence type="ECO:0000313" key="11">
    <source>
        <dbReference type="EMBL" id="SSD60909.1"/>
    </source>
</evidence>
<accession>A0A376B8L8</accession>
<reference evidence="12" key="1">
    <citation type="submission" date="2018-06" db="EMBL/GenBank/DDBJ databases">
        <authorList>
            <person name="Guldener U."/>
        </authorList>
    </citation>
    <scope>NUCLEOTIDE SEQUENCE [LARGE SCALE GENOMIC DNA]</scope>
    <source>
        <strain evidence="12">UTAD17</strain>
    </source>
</reference>
<evidence type="ECO:0000256" key="1">
    <source>
        <dbReference type="ARBA" id="ARBA00004394"/>
    </source>
</evidence>
<dbReference type="VEuPathDB" id="FungiDB:SCODWIG_02670"/>
<proteinExistence type="predicted"/>
<evidence type="ECO:0000256" key="5">
    <source>
        <dbReference type="ARBA" id="ARBA00022989"/>
    </source>
</evidence>